<dbReference type="InterPro" id="IPR020103">
    <property type="entry name" value="PsdUridine_synth_cat_dom_sf"/>
</dbReference>
<evidence type="ECO:0000256" key="5">
    <source>
        <dbReference type="HAMAP-Rule" id="MF_01080"/>
    </source>
</evidence>
<evidence type="ECO:0000259" key="7">
    <source>
        <dbReference type="Pfam" id="PF16198"/>
    </source>
</evidence>
<name>A0ABY9L1X3_9BACI</name>
<comment type="function">
    <text evidence="5">Responsible for synthesis of pseudouridine from uracil-55 in the psi GC loop of transfer RNAs.</text>
</comment>
<evidence type="ECO:0000256" key="4">
    <source>
        <dbReference type="ARBA" id="ARBA00023235"/>
    </source>
</evidence>
<dbReference type="RefSeq" id="WP_348029597.1">
    <property type="nucleotide sequence ID" value="NZ_CP129113.1"/>
</dbReference>
<dbReference type="NCBIfam" id="TIGR00431">
    <property type="entry name" value="TruB"/>
    <property type="match status" value="1"/>
</dbReference>
<protein>
    <recommendedName>
        <fullName evidence="5">tRNA pseudouridine synthase B</fullName>
        <ecNumber evidence="5">5.4.99.25</ecNumber>
    </recommendedName>
    <alternativeName>
        <fullName evidence="5">tRNA pseudouridine(55) synthase</fullName>
        <shortName evidence="5">Psi55 synthase</shortName>
    </alternativeName>
    <alternativeName>
        <fullName evidence="5">tRNA pseudouridylate synthase</fullName>
    </alternativeName>
    <alternativeName>
        <fullName evidence="5">tRNA-uridine isomerase</fullName>
    </alternativeName>
</protein>
<evidence type="ECO:0000256" key="3">
    <source>
        <dbReference type="ARBA" id="ARBA00022694"/>
    </source>
</evidence>
<evidence type="ECO:0000259" key="6">
    <source>
        <dbReference type="Pfam" id="PF01509"/>
    </source>
</evidence>
<comment type="catalytic activity">
    <reaction evidence="1 5">
        <text>uridine(55) in tRNA = pseudouridine(55) in tRNA</text>
        <dbReference type="Rhea" id="RHEA:42532"/>
        <dbReference type="Rhea" id="RHEA-COMP:10101"/>
        <dbReference type="Rhea" id="RHEA-COMP:10102"/>
        <dbReference type="ChEBI" id="CHEBI:65314"/>
        <dbReference type="ChEBI" id="CHEBI:65315"/>
        <dbReference type="EC" id="5.4.99.25"/>
    </reaction>
</comment>
<evidence type="ECO:0000313" key="9">
    <source>
        <dbReference type="Proteomes" id="UP001180087"/>
    </source>
</evidence>
<dbReference type="InterPro" id="IPR002501">
    <property type="entry name" value="PsdUridine_synth_N"/>
</dbReference>
<keyword evidence="9" id="KW-1185">Reference proteome</keyword>
<dbReference type="EC" id="5.4.99.25" evidence="5"/>
<dbReference type="Pfam" id="PF16198">
    <property type="entry name" value="TruB_C_2"/>
    <property type="match status" value="1"/>
</dbReference>
<keyword evidence="3 5" id="KW-0819">tRNA processing</keyword>
<accession>A0ABY9L1X3</accession>
<dbReference type="Pfam" id="PF01509">
    <property type="entry name" value="TruB_N"/>
    <property type="match status" value="1"/>
</dbReference>
<dbReference type="CDD" id="cd02573">
    <property type="entry name" value="PseudoU_synth_EcTruB"/>
    <property type="match status" value="1"/>
</dbReference>
<dbReference type="PANTHER" id="PTHR13767:SF2">
    <property type="entry name" value="PSEUDOURIDYLATE SYNTHASE TRUB1"/>
    <property type="match status" value="1"/>
</dbReference>
<feature type="domain" description="tRNA pseudouridylate synthase B C-terminal" evidence="7">
    <location>
        <begin position="176"/>
        <end position="233"/>
    </location>
</feature>
<evidence type="ECO:0000256" key="2">
    <source>
        <dbReference type="ARBA" id="ARBA00005642"/>
    </source>
</evidence>
<proteinExistence type="inferred from homology"/>
<reference evidence="8" key="1">
    <citation type="submission" date="2023-06" db="EMBL/GenBank/DDBJ databases">
        <title>A Treasure from Seagulls: Isolation and Description of Aciduricobacillus qingdaonensis gen. nov., sp. nov., a Rare Obligately Uric Acid-utilizing Member in the Family Bacillaceae.</title>
        <authorList>
            <person name="Liu W."/>
            <person name="Wang B."/>
        </authorList>
    </citation>
    <scope>NUCLEOTIDE SEQUENCE</scope>
    <source>
        <strain evidence="8">44XB</strain>
    </source>
</reference>
<sequence length="303" mass="34059">MDGILPLWKPVGMTSHDCVIKMRKLFKMKKVGHTGTLDPDAEGVLPICFGQATKIVPFLTDTKKTYIAALRIGRSTETEDASGATVEEKEVTKLPGREEIEHVLKRFTGAIVQIPPMYSAVKVNGKKLYEYARAGLPVERPSRTVHIDSLHIVPHPLEGKDCFGLEIMCSKGTYIRTLCVDIGKELGYPAHMAALERTQTGDFGKTDAVTFAMLEEAAAENRLEDFLLPMERGISHLPRIEVNDETCIRVKFGQKLPRPDSELPKSPFLMTHNDQVLAVYEENQKNEREIRPVRVFTEEQKSR</sequence>
<dbReference type="EMBL" id="CP129113">
    <property type="protein sequence ID" value="WLV25803.1"/>
    <property type="molecule type" value="Genomic_DNA"/>
</dbReference>
<feature type="domain" description="Pseudouridine synthase II N-terminal" evidence="6">
    <location>
        <begin position="23"/>
        <end position="175"/>
    </location>
</feature>
<feature type="active site" description="Nucleophile" evidence="5">
    <location>
        <position position="38"/>
    </location>
</feature>
<organism evidence="8 9">
    <name type="scientific">Aciduricibacillus chroicocephali</name>
    <dbReference type="NCBI Taxonomy" id="3054939"/>
    <lineage>
        <taxon>Bacteria</taxon>
        <taxon>Bacillati</taxon>
        <taxon>Bacillota</taxon>
        <taxon>Bacilli</taxon>
        <taxon>Bacillales</taxon>
        <taxon>Bacillaceae</taxon>
        <taxon>Aciduricibacillus</taxon>
    </lineage>
</organism>
<comment type="similarity">
    <text evidence="2 5">Belongs to the pseudouridine synthase TruB family. Type 1 subfamily.</text>
</comment>
<keyword evidence="4 5" id="KW-0413">Isomerase</keyword>
<evidence type="ECO:0000313" key="8">
    <source>
        <dbReference type="EMBL" id="WLV25803.1"/>
    </source>
</evidence>
<dbReference type="HAMAP" id="MF_01080">
    <property type="entry name" value="TruB_bact"/>
    <property type="match status" value="1"/>
</dbReference>
<evidence type="ECO:0000256" key="1">
    <source>
        <dbReference type="ARBA" id="ARBA00000385"/>
    </source>
</evidence>
<dbReference type="InterPro" id="IPR032819">
    <property type="entry name" value="TruB_C"/>
</dbReference>
<dbReference type="GO" id="GO:0160148">
    <property type="term" value="F:tRNA pseudouridine(55) synthase activity"/>
    <property type="evidence" value="ECO:0007669"/>
    <property type="project" value="UniProtKB-EC"/>
</dbReference>
<dbReference type="PANTHER" id="PTHR13767">
    <property type="entry name" value="TRNA-PSEUDOURIDINE SYNTHASE"/>
    <property type="match status" value="1"/>
</dbReference>
<gene>
    <name evidence="5 8" type="primary">truB</name>
    <name evidence="8" type="ORF">QR721_06250</name>
</gene>
<dbReference type="Proteomes" id="UP001180087">
    <property type="component" value="Chromosome"/>
</dbReference>
<dbReference type="Gene3D" id="3.30.2350.10">
    <property type="entry name" value="Pseudouridine synthase"/>
    <property type="match status" value="1"/>
</dbReference>
<dbReference type="InterPro" id="IPR014780">
    <property type="entry name" value="tRNA_psdUridine_synth_TruB"/>
</dbReference>
<dbReference type="SUPFAM" id="SSF55120">
    <property type="entry name" value="Pseudouridine synthase"/>
    <property type="match status" value="1"/>
</dbReference>